<proteinExistence type="predicted"/>
<protein>
    <submittedName>
        <fullName evidence="1">Uncharacterized protein</fullName>
    </submittedName>
</protein>
<accession>A0ACC1SQV4</accession>
<comment type="caution">
    <text evidence="1">The sequence shown here is derived from an EMBL/GenBank/DDBJ whole genome shotgun (WGS) entry which is preliminary data.</text>
</comment>
<dbReference type="EMBL" id="JANRMS010000191">
    <property type="protein sequence ID" value="KAJ3544516.1"/>
    <property type="molecule type" value="Genomic_DNA"/>
</dbReference>
<sequence length="656" mass="73025">MAAQDKTKGVKIIVAGLPRTSTTSLKKGLELLGVGPCFHLGDPPAPIARVKESARVLAVRDRNERLKALKKLYDGFEAVILSVRKNPEVWLASYHGLGIDLRSPIYRVLGYWVPGVIHSSNLIVAWSKYYSEKFGLDVVPSADLYLKHNEWVRDIVPAGQLLEYQPSMGWEPLARFLDRPQPVGVPFPRVNEAAFLRNVKRVAMGLGSLIQLTGSLIELKHYHCLPTLELSTVPLRHQQSSASIPVTAIIMTFLAALCAAAAYQALVAFVIGCTAPSNPLRPAVTAAMVPLTWLFNQAIQGALKSHLHVALLSTTAWIQCLKTFDDLCLTRLSYDGHRTGTPASAKASNGAPKTSPQDGRANFTSRLIFGFESLWNMRGIGTKKEISQIPPWSNQGPCLVPGRSRELRRHARNALLSYLVLDVFANQPPPDLENMMSPRNERLLTRLTDIGAEEAIFRLFATFGFWLNTYCVIQLINSVIGLLYLGLNLYPVQKVPPIWGKLADAYSIRRFWGNLWHQTLRRPLTSVSEFLVHTVLHMPKGTLVARYLKLFICFFISGALHVPADLSLGISTQESGVVTYFVTTALVIMCEDCVQQISGQLLGAGDKWPRYFGYAWVCCYMYWMTPSWGYPAARVVQPNDQLVSFSLIRLLKQIKA</sequence>
<gene>
    <name evidence="1" type="ORF">NM208_g3001</name>
</gene>
<dbReference type="Proteomes" id="UP001148629">
    <property type="component" value="Unassembled WGS sequence"/>
</dbReference>
<keyword evidence="2" id="KW-1185">Reference proteome</keyword>
<reference evidence="1" key="1">
    <citation type="submission" date="2022-08" db="EMBL/GenBank/DDBJ databases">
        <title>Genome Sequence of Fusarium decemcellulare.</title>
        <authorList>
            <person name="Buettner E."/>
        </authorList>
    </citation>
    <scope>NUCLEOTIDE SEQUENCE</scope>
    <source>
        <strain evidence="1">Babe19</strain>
    </source>
</reference>
<organism evidence="1 2">
    <name type="scientific">Fusarium decemcellulare</name>
    <dbReference type="NCBI Taxonomy" id="57161"/>
    <lineage>
        <taxon>Eukaryota</taxon>
        <taxon>Fungi</taxon>
        <taxon>Dikarya</taxon>
        <taxon>Ascomycota</taxon>
        <taxon>Pezizomycotina</taxon>
        <taxon>Sordariomycetes</taxon>
        <taxon>Hypocreomycetidae</taxon>
        <taxon>Hypocreales</taxon>
        <taxon>Nectriaceae</taxon>
        <taxon>Fusarium</taxon>
        <taxon>Fusarium decemcellulare species complex</taxon>
    </lineage>
</organism>
<name>A0ACC1SQV4_9HYPO</name>
<evidence type="ECO:0000313" key="1">
    <source>
        <dbReference type="EMBL" id="KAJ3544516.1"/>
    </source>
</evidence>
<evidence type="ECO:0000313" key="2">
    <source>
        <dbReference type="Proteomes" id="UP001148629"/>
    </source>
</evidence>